<dbReference type="OrthoDB" id="208468at2"/>
<dbReference type="EMBL" id="SHLI01000001">
    <property type="protein sequence ID" value="RZU98369.1"/>
    <property type="molecule type" value="Genomic_DNA"/>
</dbReference>
<comment type="caution">
    <text evidence="2">The sequence shown here is derived from an EMBL/GenBank/DDBJ whole genome shotgun (WGS) entry which is preliminary data.</text>
</comment>
<accession>A0A4Q8CZC9</accession>
<dbReference type="InterPro" id="IPR016181">
    <property type="entry name" value="Acyl_CoA_acyltransferase"/>
</dbReference>
<dbReference type="GO" id="GO:0016740">
    <property type="term" value="F:transferase activity"/>
    <property type="evidence" value="ECO:0007669"/>
    <property type="project" value="UniProtKB-KW"/>
</dbReference>
<organism evidence="2 3">
    <name type="scientific">Spiribacter vilamensis</name>
    <dbReference type="NCBI Taxonomy" id="531306"/>
    <lineage>
        <taxon>Bacteria</taxon>
        <taxon>Pseudomonadati</taxon>
        <taxon>Pseudomonadota</taxon>
        <taxon>Gammaproteobacteria</taxon>
        <taxon>Chromatiales</taxon>
        <taxon>Ectothiorhodospiraceae</taxon>
        <taxon>Spiribacter</taxon>
    </lineage>
</organism>
<evidence type="ECO:0000313" key="3">
    <source>
        <dbReference type="Proteomes" id="UP000292298"/>
    </source>
</evidence>
<keyword evidence="2" id="KW-0808">Transferase</keyword>
<dbReference type="InterPro" id="IPR038740">
    <property type="entry name" value="BioF2-like_GNAT_dom"/>
</dbReference>
<feature type="domain" description="BioF2-like acetyltransferase" evidence="1">
    <location>
        <begin position="177"/>
        <end position="322"/>
    </location>
</feature>
<dbReference type="Gene3D" id="3.40.630.30">
    <property type="match status" value="1"/>
</dbReference>
<proteinExistence type="predicted"/>
<dbReference type="AlphaFoldDB" id="A0A4Q8CZC9"/>
<gene>
    <name evidence="2" type="ORF">EV698_0614</name>
</gene>
<sequence length="386" mass="43662">MTATDIAIMRDRDQIESLAEAWDQLARHPNADRRVFDLAIASHGKNSHPTLIALCGKDGATHALIVGREEPTAVEFRIGYTCLFRFSTTALNIVYGGILGEITAADASAILKAIDRNVRKTGVSLVKFSPLSIDSVLYRAIHTDIGTLRRQWKTDPYRHFALDLPAHFQDFLNTLSSKHRSSIRRYRKKIDGEFSEPVVISLYKGQDDIQALCEAIEKVAATTYQRGMGRGFFHNASWERRLEMEAQRNTLRLFIMYSGKTPLAFWLFVTRANVAHSVATGYKPSVSAFTPGTLILVDAVRTFIEEEFDTIDWGLGYADYKQRFSNRDWLEAEIGYGAPSPVGVSVNLVRSISILINRLLKRLFERFGMVAVIKKYLRQRLRPVAR</sequence>
<reference evidence="2 3" key="1">
    <citation type="submission" date="2019-02" db="EMBL/GenBank/DDBJ databases">
        <title>Genomic Encyclopedia of Type Strains, Phase IV (KMG-IV): sequencing the most valuable type-strain genomes for metagenomic binning, comparative biology and taxonomic classification.</title>
        <authorList>
            <person name="Goeker M."/>
        </authorList>
    </citation>
    <scope>NUCLEOTIDE SEQUENCE [LARGE SCALE GENOMIC DNA]</scope>
    <source>
        <strain evidence="2 3">DSM 21056</strain>
    </source>
</reference>
<protein>
    <submittedName>
        <fullName evidence="2">Acetyltransferase (GNAT) family protein</fullName>
    </submittedName>
</protein>
<keyword evidence="3" id="KW-1185">Reference proteome</keyword>
<name>A0A4Q8CZC9_9GAMM</name>
<evidence type="ECO:0000313" key="2">
    <source>
        <dbReference type="EMBL" id="RZU98369.1"/>
    </source>
</evidence>
<dbReference type="RefSeq" id="WP_130502688.1">
    <property type="nucleotide sequence ID" value="NZ_SHLI01000001.1"/>
</dbReference>
<evidence type="ECO:0000259" key="1">
    <source>
        <dbReference type="Pfam" id="PF13480"/>
    </source>
</evidence>
<dbReference type="SUPFAM" id="SSF55729">
    <property type="entry name" value="Acyl-CoA N-acyltransferases (Nat)"/>
    <property type="match status" value="1"/>
</dbReference>
<dbReference type="Proteomes" id="UP000292298">
    <property type="component" value="Unassembled WGS sequence"/>
</dbReference>
<dbReference type="Pfam" id="PF13480">
    <property type="entry name" value="Acetyltransf_6"/>
    <property type="match status" value="1"/>
</dbReference>